<organism evidence="8 9">
    <name type="scientific">Aromia moschata</name>
    <dbReference type="NCBI Taxonomy" id="1265417"/>
    <lineage>
        <taxon>Eukaryota</taxon>
        <taxon>Metazoa</taxon>
        <taxon>Ecdysozoa</taxon>
        <taxon>Arthropoda</taxon>
        <taxon>Hexapoda</taxon>
        <taxon>Insecta</taxon>
        <taxon>Pterygota</taxon>
        <taxon>Neoptera</taxon>
        <taxon>Endopterygota</taxon>
        <taxon>Coleoptera</taxon>
        <taxon>Polyphaga</taxon>
        <taxon>Cucujiformia</taxon>
        <taxon>Chrysomeloidea</taxon>
        <taxon>Cerambycidae</taxon>
        <taxon>Cerambycinae</taxon>
        <taxon>Callichromatini</taxon>
        <taxon>Aromia</taxon>
    </lineage>
</organism>
<name>A0AAV8YZR1_9CUCU</name>
<keyword evidence="1" id="KW-0808">Transferase</keyword>
<dbReference type="GO" id="GO:0005634">
    <property type="term" value="C:nucleus"/>
    <property type="evidence" value="ECO:0007669"/>
    <property type="project" value="TreeGrafter"/>
</dbReference>
<keyword evidence="4" id="KW-0067">ATP-binding</keyword>
<evidence type="ECO:0000256" key="1">
    <source>
        <dbReference type="ARBA" id="ARBA00022679"/>
    </source>
</evidence>
<dbReference type="PANTHER" id="PTHR11042:SF187">
    <property type="entry name" value="EUKARYOTIC TRANSLATION INITIATION FACTOR 2-ALPHA KINASE 2"/>
    <property type="match status" value="1"/>
</dbReference>
<protein>
    <recommendedName>
        <fullName evidence="7">Protein kinase domain-containing protein</fullName>
    </recommendedName>
</protein>
<reference evidence="8" key="1">
    <citation type="journal article" date="2023" name="Insect Mol. Biol.">
        <title>Genome sequencing provides insights into the evolution of gene families encoding plant cell wall-degrading enzymes in longhorned beetles.</title>
        <authorList>
            <person name="Shin N.R."/>
            <person name="Okamura Y."/>
            <person name="Kirsch R."/>
            <person name="Pauchet Y."/>
        </authorList>
    </citation>
    <scope>NUCLEOTIDE SEQUENCE</scope>
    <source>
        <strain evidence="8">AMC_N1</strain>
    </source>
</reference>
<evidence type="ECO:0000256" key="6">
    <source>
        <dbReference type="SAM" id="Coils"/>
    </source>
</evidence>
<dbReference type="AlphaFoldDB" id="A0AAV8YZR1"/>
<dbReference type="GO" id="GO:0005524">
    <property type="term" value="F:ATP binding"/>
    <property type="evidence" value="ECO:0007669"/>
    <property type="project" value="UniProtKB-KW"/>
</dbReference>
<dbReference type="PANTHER" id="PTHR11042">
    <property type="entry name" value="EUKARYOTIC TRANSLATION INITIATION FACTOR 2-ALPHA KINASE EIF2-ALPHA KINASE -RELATED"/>
    <property type="match status" value="1"/>
</dbReference>
<accession>A0AAV8YZR1</accession>
<sequence length="353" mass="39710">MNHSNIVQYKAAWLEIDAPAKPLPESMDDNEDVSPQNGESTDCINHKCCCSNTFTDDNHEDSTDFEINFEHSVSGAASTNSHRNYIRALNKRSSVSECGKIICKPNLKEIEKLKVLHQSKIKWATLYIQMSLCHSALKQWLEKRNAVSDLDKAVVHIHSQMIRTNTINQILIQLLKGLEYIHSKGIVHHDIKPSNIFIQIEASGFLIQLGDFGLACPLQSVHHSLAFGTKLYAAPEQLAGKCNPKSDMYSVGIVLFELAEDFRTDMERVQRITELRKGVLPPSLLVSHPEFAKVIKKLVVKDPDVRPDTTTLLTALRSSESEQIEQLKLQLAEKEEEILNLKELLKAHGIQSS</sequence>
<feature type="domain" description="Protein kinase" evidence="7">
    <location>
        <begin position="1"/>
        <end position="324"/>
    </location>
</feature>
<evidence type="ECO:0000256" key="5">
    <source>
        <dbReference type="ARBA" id="ARBA00037982"/>
    </source>
</evidence>
<dbReference type="Proteomes" id="UP001162162">
    <property type="component" value="Unassembled WGS sequence"/>
</dbReference>
<keyword evidence="3" id="KW-0418">Kinase</keyword>
<evidence type="ECO:0000256" key="3">
    <source>
        <dbReference type="ARBA" id="ARBA00022777"/>
    </source>
</evidence>
<feature type="coiled-coil region" evidence="6">
    <location>
        <begin position="317"/>
        <end position="351"/>
    </location>
</feature>
<proteinExistence type="inferred from homology"/>
<dbReference type="InterPro" id="IPR008271">
    <property type="entry name" value="Ser/Thr_kinase_AS"/>
</dbReference>
<dbReference type="PROSITE" id="PS00108">
    <property type="entry name" value="PROTEIN_KINASE_ST"/>
    <property type="match status" value="1"/>
</dbReference>
<dbReference type="SMART" id="SM00220">
    <property type="entry name" value="S_TKc"/>
    <property type="match status" value="1"/>
</dbReference>
<dbReference type="GO" id="GO:0005737">
    <property type="term" value="C:cytoplasm"/>
    <property type="evidence" value="ECO:0007669"/>
    <property type="project" value="TreeGrafter"/>
</dbReference>
<dbReference type="Gene3D" id="1.10.510.10">
    <property type="entry name" value="Transferase(Phosphotransferase) domain 1"/>
    <property type="match status" value="1"/>
</dbReference>
<dbReference type="InterPro" id="IPR000719">
    <property type="entry name" value="Prot_kinase_dom"/>
</dbReference>
<comment type="similarity">
    <text evidence="5">Belongs to the protein kinase superfamily. Ser/Thr protein kinase family. GCN2 subfamily.</text>
</comment>
<evidence type="ECO:0000313" key="8">
    <source>
        <dbReference type="EMBL" id="KAJ8956835.1"/>
    </source>
</evidence>
<dbReference type="Pfam" id="PF00069">
    <property type="entry name" value="Pkinase"/>
    <property type="match status" value="1"/>
</dbReference>
<gene>
    <name evidence="8" type="ORF">NQ318_014249</name>
</gene>
<dbReference type="EMBL" id="JAPWTK010000027">
    <property type="protein sequence ID" value="KAJ8956835.1"/>
    <property type="molecule type" value="Genomic_DNA"/>
</dbReference>
<evidence type="ECO:0000256" key="2">
    <source>
        <dbReference type="ARBA" id="ARBA00022741"/>
    </source>
</evidence>
<evidence type="ECO:0000256" key="4">
    <source>
        <dbReference type="ARBA" id="ARBA00022840"/>
    </source>
</evidence>
<comment type="caution">
    <text evidence="8">The sequence shown here is derived from an EMBL/GenBank/DDBJ whole genome shotgun (WGS) entry which is preliminary data.</text>
</comment>
<evidence type="ECO:0000259" key="7">
    <source>
        <dbReference type="PROSITE" id="PS50011"/>
    </source>
</evidence>
<dbReference type="InterPro" id="IPR011009">
    <property type="entry name" value="Kinase-like_dom_sf"/>
</dbReference>
<dbReference type="InterPro" id="IPR050339">
    <property type="entry name" value="CC_SR_Kinase"/>
</dbReference>
<evidence type="ECO:0000313" key="9">
    <source>
        <dbReference type="Proteomes" id="UP001162162"/>
    </source>
</evidence>
<dbReference type="SUPFAM" id="SSF56112">
    <property type="entry name" value="Protein kinase-like (PK-like)"/>
    <property type="match status" value="1"/>
</dbReference>
<dbReference type="PROSITE" id="PS50011">
    <property type="entry name" value="PROTEIN_KINASE_DOM"/>
    <property type="match status" value="1"/>
</dbReference>
<dbReference type="GO" id="GO:0004694">
    <property type="term" value="F:eukaryotic translation initiation factor 2alpha kinase activity"/>
    <property type="evidence" value="ECO:0007669"/>
    <property type="project" value="TreeGrafter"/>
</dbReference>
<keyword evidence="2" id="KW-0547">Nucleotide-binding</keyword>
<keyword evidence="6" id="KW-0175">Coiled coil</keyword>
<keyword evidence="9" id="KW-1185">Reference proteome</keyword>